<comment type="caution">
    <text evidence="1">The sequence shown here is derived from an EMBL/GenBank/DDBJ whole genome shotgun (WGS) entry which is preliminary data.</text>
</comment>
<reference evidence="1 2" key="1">
    <citation type="journal article" date="2017" name="Front. Microbiol.">
        <title>Labilibaculum manganireducens gen. nov., sp. nov. and Labilibaculum filiforme sp. nov., Novel Bacteroidetes Isolated from Subsurface Sediments of the Baltic Sea.</title>
        <authorList>
            <person name="Vandieken V."/>
            <person name="Marshall I.P."/>
            <person name="Niemann H."/>
            <person name="Engelen B."/>
            <person name="Cypionka H."/>
        </authorList>
    </citation>
    <scope>NUCLEOTIDE SEQUENCE [LARGE SCALE GENOMIC DNA]</scope>
    <source>
        <strain evidence="1 2">59.16B</strain>
    </source>
</reference>
<evidence type="ECO:0000313" key="2">
    <source>
        <dbReference type="Proteomes" id="UP000233535"/>
    </source>
</evidence>
<protein>
    <submittedName>
        <fullName evidence="1">Uncharacterized protein</fullName>
    </submittedName>
</protein>
<accession>A0A2N3HQ08</accession>
<name>A0A2N3HQ08_9BACT</name>
<keyword evidence="2" id="KW-1185">Reference proteome</keyword>
<dbReference type="EMBL" id="MVDD01000052">
    <property type="protein sequence ID" value="PKQ60134.1"/>
    <property type="molecule type" value="Genomic_DNA"/>
</dbReference>
<dbReference type="PROSITE" id="PS51257">
    <property type="entry name" value="PROKAR_LIPOPROTEIN"/>
    <property type="match status" value="1"/>
</dbReference>
<proteinExistence type="predicted"/>
<gene>
    <name evidence="1" type="ORF">BZG02_20615</name>
</gene>
<dbReference type="Proteomes" id="UP000233535">
    <property type="component" value="Unassembled WGS sequence"/>
</dbReference>
<sequence length="273" mass="31407">MKIMKIKQFIYGIAMTGLIVSCVSQSDYDKVLAENEKLKLELEDCQHGAEKLIANVEKAYSEKNYSFARENIDLLANKHPESPKNKDFEILLKSIEKAELIEKKKKEAEEKERIRLENLNNTGMWSVRYYVDEFGEKTNQGYISNSLSIKGSFSNTATQDSRLNVDFLISNSSKISFQLYEYAGNNPVKAYSSESYRVLIQDKDGNRHKLTATNYSDRLSFDKTSSRKVHGILMKGGTIKFKVVEIDTPTTEYDFTIQKADWYDNAYKKLKES</sequence>
<organism evidence="1 2">
    <name type="scientific">Labilibaculum filiforme</name>
    <dbReference type="NCBI Taxonomy" id="1940526"/>
    <lineage>
        <taxon>Bacteria</taxon>
        <taxon>Pseudomonadati</taxon>
        <taxon>Bacteroidota</taxon>
        <taxon>Bacteroidia</taxon>
        <taxon>Marinilabiliales</taxon>
        <taxon>Marinifilaceae</taxon>
        <taxon>Labilibaculum</taxon>
    </lineage>
</organism>
<dbReference type="AlphaFoldDB" id="A0A2N3HQ08"/>
<evidence type="ECO:0000313" key="1">
    <source>
        <dbReference type="EMBL" id="PKQ60134.1"/>
    </source>
</evidence>